<dbReference type="OrthoDB" id="3206559at2759"/>
<evidence type="ECO:0000259" key="1">
    <source>
        <dbReference type="Pfam" id="PF14498"/>
    </source>
</evidence>
<reference evidence="3" key="2">
    <citation type="submission" date="2015-01" db="EMBL/GenBank/DDBJ databases">
        <title>Evolutionary Origins and Diversification of the Mycorrhizal Mutualists.</title>
        <authorList>
            <consortium name="DOE Joint Genome Institute"/>
            <consortium name="Mycorrhizal Genomics Consortium"/>
            <person name="Kohler A."/>
            <person name="Kuo A."/>
            <person name="Nagy L.G."/>
            <person name="Floudas D."/>
            <person name="Copeland A."/>
            <person name="Barry K.W."/>
            <person name="Cichocki N."/>
            <person name="Veneault-Fourrey C."/>
            <person name="LaButti K."/>
            <person name="Lindquist E.A."/>
            <person name="Lipzen A."/>
            <person name="Lundell T."/>
            <person name="Morin E."/>
            <person name="Murat C."/>
            <person name="Riley R."/>
            <person name="Ohm R."/>
            <person name="Sun H."/>
            <person name="Tunlid A."/>
            <person name="Henrissat B."/>
            <person name="Grigoriev I.V."/>
            <person name="Hibbett D.S."/>
            <person name="Martin F."/>
        </authorList>
    </citation>
    <scope>NUCLEOTIDE SEQUENCE [LARGE SCALE GENOMIC DNA]</scope>
    <source>
        <strain evidence="3">LaAM-08-1</strain>
    </source>
</reference>
<dbReference type="InterPro" id="IPR027414">
    <property type="entry name" value="GH95_N_dom"/>
</dbReference>
<dbReference type="EMBL" id="KN838611">
    <property type="protein sequence ID" value="KIK01202.1"/>
    <property type="molecule type" value="Genomic_DNA"/>
</dbReference>
<name>A0A0C9XU18_9AGAR</name>
<proteinExistence type="predicted"/>
<gene>
    <name evidence="2" type="ORF">K443DRAFT_122514</name>
</gene>
<dbReference type="AlphaFoldDB" id="A0A0C9XU18"/>
<dbReference type="STRING" id="1095629.A0A0C9XU18"/>
<dbReference type="Proteomes" id="UP000054477">
    <property type="component" value="Unassembled WGS sequence"/>
</dbReference>
<accession>A0A0C9XU18</accession>
<organism evidence="2 3">
    <name type="scientific">Laccaria amethystina LaAM-08-1</name>
    <dbReference type="NCBI Taxonomy" id="1095629"/>
    <lineage>
        <taxon>Eukaryota</taxon>
        <taxon>Fungi</taxon>
        <taxon>Dikarya</taxon>
        <taxon>Basidiomycota</taxon>
        <taxon>Agaricomycotina</taxon>
        <taxon>Agaricomycetes</taxon>
        <taxon>Agaricomycetidae</taxon>
        <taxon>Agaricales</taxon>
        <taxon>Agaricineae</taxon>
        <taxon>Hydnangiaceae</taxon>
        <taxon>Laccaria</taxon>
    </lineage>
</organism>
<protein>
    <recommendedName>
        <fullName evidence="1">Glycosyl hydrolase family 95 N-terminal domain-containing protein</fullName>
    </recommendedName>
</protein>
<dbReference type="HOGENOM" id="CLU_1111557_0_0_1"/>
<dbReference type="Pfam" id="PF14498">
    <property type="entry name" value="Glyco_hyd_65N_2"/>
    <property type="match status" value="1"/>
</dbReference>
<evidence type="ECO:0000313" key="3">
    <source>
        <dbReference type="Proteomes" id="UP000054477"/>
    </source>
</evidence>
<evidence type="ECO:0000313" key="2">
    <source>
        <dbReference type="EMBL" id="KIK01202.1"/>
    </source>
</evidence>
<feature type="domain" description="Glycosyl hydrolase family 95 N-terminal" evidence="1">
    <location>
        <begin position="45"/>
        <end position="179"/>
    </location>
</feature>
<keyword evidence="3" id="KW-1185">Reference proteome</keyword>
<reference evidence="2 3" key="1">
    <citation type="submission" date="2014-04" db="EMBL/GenBank/DDBJ databases">
        <authorList>
            <consortium name="DOE Joint Genome Institute"/>
            <person name="Kuo A."/>
            <person name="Kohler A."/>
            <person name="Nagy L.G."/>
            <person name="Floudas D."/>
            <person name="Copeland A."/>
            <person name="Barry K.W."/>
            <person name="Cichocki N."/>
            <person name="Veneault-Fourrey C."/>
            <person name="LaButti K."/>
            <person name="Lindquist E.A."/>
            <person name="Lipzen A."/>
            <person name="Lundell T."/>
            <person name="Morin E."/>
            <person name="Murat C."/>
            <person name="Sun H."/>
            <person name="Tunlid A."/>
            <person name="Henrissat B."/>
            <person name="Grigoriev I.V."/>
            <person name="Hibbett D.S."/>
            <person name="Martin F."/>
            <person name="Nordberg H.P."/>
            <person name="Cantor M.N."/>
            <person name="Hua S.X."/>
        </authorList>
    </citation>
    <scope>NUCLEOTIDE SEQUENCE [LARGE SCALE GENOMIC DNA]</scope>
    <source>
        <strain evidence="2 3">LaAM-08-1</strain>
    </source>
</reference>
<dbReference type="Gene3D" id="2.70.98.50">
    <property type="entry name" value="putative glycoside hydrolase family protein from bacillus halodurans"/>
    <property type="match status" value="1"/>
</dbReference>
<sequence length="250" mass="27355">MGLNEQIPHLLSSLFFLFTLLERLLLLVKMRILEAFVALIHLLGLTKPGTLWSRELLPVGNGYQAARQRQKQLTVVQAYNGGNKLPGEQTAMAKAMDSIRQTLFHNPTGDIDTIEVLATDPGQYGNAVSSTGPVTGYSRWLDLDKGVARTTWTQAGTRYLRPTSTLYSFIFRVSASSSVRCVQFPVPSGFPPNATIEVTGTNNSTGLQEAHATWVGSTDYSMDAGDAAHNFTFRGADPHSSLLAFRLDFS</sequence>